<gene>
    <name evidence="2" type="ORF">AVDCRST_MAG47-93</name>
</gene>
<reference evidence="2" key="1">
    <citation type="submission" date="2020-02" db="EMBL/GenBank/DDBJ databases">
        <authorList>
            <person name="Meier V. D."/>
        </authorList>
    </citation>
    <scope>NUCLEOTIDE SEQUENCE</scope>
    <source>
        <strain evidence="2">AVDCRST_MAG47</strain>
    </source>
</reference>
<evidence type="ECO:0000313" key="2">
    <source>
        <dbReference type="EMBL" id="CAA9359892.1"/>
    </source>
</evidence>
<proteinExistence type="predicted"/>
<sequence>MHSLTRCLPSPTGQPPPRRTPGASTTHETDRRHPLGGKDCG</sequence>
<accession>A0A6J4MHY1</accession>
<evidence type="ECO:0000256" key="1">
    <source>
        <dbReference type="SAM" id="MobiDB-lite"/>
    </source>
</evidence>
<dbReference type="AlphaFoldDB" id="A0A6J4MHY1"/>
<dbReference type="EMBL" id="CADCUK010000007">
    <property type="protein sequence ID" value="CAA9359892.1"/>
    <property type="molecule type" value="Genomic_DNA"/>
</dbReference>
<name>A0A6J4MHY1_9ACTN</name>
<organism evidence="2">
    <name type="scientific">uncultured Nocardioidaceae bacterium</name>
    <dbReference type="NCBI Taxonomy" id="253824"/>
    <lineage>
        <taxon>Bacteria</taxon>
        <taxon>Bacillati</taxon>
        <taxon>Actinomycetota</taxon>
        <taxon>Actinomycetes</taxon>
        <taxon>Propionibacteriales</taxon>
        <taxon>Nocardioidaceae</taxon>
        <taxon>environmental samples</taxon>
    </lineage>
</organism>
<feature type="region of interest" description="Disordered" evidence="1">
    <location>
        <begin position="1"/>
        <end position="41"/>
    </location>
</feature>
<protein>
    <submittedName>
        <fullName evidence="2">Uncharacterized protein</fullName>
    </submittedName>
</protein>